<sequence length="270" mass="26972">MAGRPRRGGGRVRARDAGAGRSGAAPRRAAGTGTDAPHAAAAEADPPHAVVTGASSGIGRAVTERLLAAGWRVTALSRRPAGAAGDGLRWVAADLADLDRIPAAVAGVERADAVVHAAGLQRSARLGALSAADGAAMWQVHVAAAEVLVDALVDRVPDGGRVVLVGSRTMTGVPGKSQYAATKAALTALARSWAAELVARHVTVNVVAPGPTDTPMLHDPARAATPPRLPPMGRLVSPGEVAGTVAFLLGPDARSITGQTLVVCAGTSLG</sequence>
<organism evidence="4 5">
    <name type="scientific">Marinitenerispora sediminis</name>
    <dbReference type="NCBI Taxonomy" id="1931232"/>
    <lineage>
        <taxon>Bacteria</taxon>
        <taxon>Bacillati</taxon>
        <taxon>Actinomycetota</taxon>
        <taxon>Actinomycetes</taxon>
        <taxon>Streptosporangiales</taxon>
        <taxon>Nocardiopsidaceae</taxon>
        <taxon>Marinitenerispora</taxon>
    </lineage>
</organism>
<proteinExistence type="inferred from homology"/>
<accession>A0A368T1A8</accession>
<evidence type="ECO:0000313" key="4">
    <source>
        <dbReference type="EMBL" id="RCV53940.1"/>
    </source>
</evidence>
<evidence type="ECO:0000313" key="5">
    <source>
        <dbReference type="Proteomes" id="UP000253318"/>
    </source>
</evidence>
<dbReference type="Pfam" id="PF13561">
    <property type="entry name" value="adh_short_C2"/>
    <property type="match status" value="1"/>
</dbReference>
<evidence type="ECO:0000256" key="1">
    <source>
        <dbReference type="ARBA" id="ARBA00006484"/>
    </source>
</evidence>
<dbReference type="InterPro" id="IPR036291">
    <property type="entry name" value="NAD(P)-bd_dom_sf"/>
</dbReference>
<dbReference type="PANTHER" id="PTHR42760">
    <property type="entry name" value="SHORT-CHAIN DEHYDROGENASES/REDUCTASES FAMILY MEMBER"/>
    <property type="match status" value="1"/>
</dbReference>
<evidence type="ECO:0000256" key="2">
    <source>
        <dbReference type="SAM" id="MobiDB-lite"/>
    </source>
</evidence>
<dbReference type="CDD" id="cd05233">
    <property type="entry name" value="SDR_c"/>
    <property type="match status" value="1"/>
</dbReference>
<feature type="compositionally biased region" description="Basic residues" evidence="2">
    <location>
        <begin position="1"/>
        <end position="12"/>
    </location>
</feature>
<comment type="caution">
    <text evidence="4">The sequence shown here is derived from an EMBL/GenBank/DDBJ whole genome shotgun (WGS) entry which is preliminary data.</text>
</comment>
<comment type="similarity">
    <text evidence="1">Belongs to the short-chain dehydrogenases/reductases (SDR) family.</text>
</comment>
<evidence type="ECO:0000259" key="3">
    <source>
        <dbReference type="SMART" id="SM00822"/>
    </source>
</evidence>
<reference evidence="4 5" key="1">
    <citation type="submission" date="2018-04" db="EMBL/GenBank/DDBJ databases">
        <title>Novel actinobacteria from marine sediment.</title>
        <authorList>
            <person name="Ng Z.Y."/>
            <person name="Tan G.Y.A."/>
        </authorList>
    </citation>
    <scope>NUCLEOTIDE SEQUENCE [LARGE SCALE GENOMIC DNA]</scope>
    <source>
        <strain evidence="4 5">TPS81</strain>
    </source>
</reference>
<dbReference type="GO" id="GO:0016616">
    <property type="term" value="F:oxidoreductase activity, acting on the CH-OH group of donors, NAD or NADP as acceptor"/>
    <property type="evidence" value="ECO:0007669"/>
    <property type="project" value="TreeGrafter"/>
</dbReference>
<keyword evidence="5" id="KW-1185">Reference proteome</keyword>
<dbReference type="Proteomes" id="UP000253318">
    <property type="component" value="Unassembled WGS sequence"/>
</dbReference>
<feature type="region of interest" description="Disordered" evidence="2">
    <location>
        <begin position="1"/>
        <end position="47"/>
    </location>
</feature>
<dbReference type="PANTHER" id="PTHR42760:SF78">
    <property type="entry name" value="3-OXOACYL-[ACYL-CARRIER-PROTEIN] REDUCTASE [NADH]"/>
    <property type="match status" value="1"/>
</dbReference>
<gene>
    <name evidence="4" type="ORF">DEF24_19925</name>
</gene>
<dbReference type="InterPro" id="IPR057326">
    <property type="entry name" value="KR_dom"/>
</dbReference>
<feature type="domain" description="Ketoreductase" evidence="3">
    <location>
        <begin position="49"/>
        <end position="214"/>
    </location>
</feature>
<dbReference type="OrthoDB" id="9803333at2"/>
<feature type="compositionally biased region" description="Low complexity" evidence="2">
    <location>
        <begin position="19"/>
        <end position="47"/>
    </location>
</feature>
<name>A0A368T1A8_9ACTN</name>
<protein>
    <submittedName>
        <fullName evidence="4">3-oxoacyl-ACP reductase</fullName>
    </submittedName>
</protein>
<dbReference type="PRINTS" id="PR00081">
    <property type="entry name" value="GDHRDH"/>
</dbReference>
<dbReference type="AlphaFoldDB" id="A0A368T1A8"/>
<dbReference type="SUPFAM" id="SSF51735">
    <property type="entry name" value="NAD(P)-binding Rossmann-fold domains"/>
    <property type="match status" value="1"/>
</dbReference>
<dbReference type="SMART" id="SM00822">
    <property type="entry name" value="PKS_KR"/>
    <property type="match status" value="1"/>
</dbReference>
<dbReference type="InterPro" id="IPR002347">
    <property type="entry name" value="SDR_fam"/>
</dbReference>
<dbReference type="EMBL" id="QEIN01000179">
    <property type="protein sequence ID" value="RCV53940.1"/>
    <property type="molecule type" value="Genomic_DNA"/>
</dbReference>
<dbReference type="Gene3D" id="3.40.50.720">
    <property type="entry name" value="NAD(P)-binding Rossmann-like Domain"/>
    <property type="match status" value="1"/>
</dbReference>